<dbReference type="GO" id="GO:0002143">
    <property type="term" value="P:tRNA wobble position uridine thiolation"/>
    <property type="evidence" value="ECO:0007669"/>
    <property type="project" value="TreeGrafter"/>
</dbReference>
<accession>A0A427Y4X4</accession>
<comment type="caution">
    <text evidence="10">The sequence shown here is derived from an EMBL/GenBank/DDBJ whole genome shotgun (WGS) entry which is preliminary data.</text>
</comment>
<reference evidence="10 11" key="1">
    <citation type="submission" date="2018-11" db="EMBL/GenBank/DDBJ databases">
        <title>Genome sequence of Apiotrichum porosum DSM 27194.</title>
        <authorList>
            <person name="Aliyu H."/>
            <person name="Gorte O."/>
            <person name="Ochsenreither K."/>
        </authorList>
    </citation>
    <scope>NUCLEOTIDE SEQUENCE [LARGE SCALE GENOMIC DNA]</scope>
    <source>
        <strain evidence="10 11">DSM 27194</strain>
    </source>
</reference>
<dbReference type="PROSITE" id="PS50206">
    <property type="entry name" value="RHODANESE_3"/>
    <property type="match status" value="1"/>
</dbReference>
<dbReference type="Pfam" id="PF00899">
    <property type="entry name" value="ThiF"/>
    <property type="match status" value="1"/>
</dbReference>
<evidence type="ECO:0000256" key="7">
    <source>
        <dbReference type="ARBA" id="ARBA00022840"/>
    </source>
</evidence>
<comment type="subcellular location">
    <subcellularLocation>
        <location evidence="1">Cytoplasm</location>
        <location evidence="1">Cytosol</location>
    </subcellularLocation>
</comment>
<dbReference type="SMART" id="SM00450">
    <property type="entry name" value="RHOD"/>
    <property type="match status" value="1"/>
</dbReference>
<dbReference type="FunFam" id="3.40.50.720:FF:000033">
    <property type="entry name" value="Adenylyltransferase and sulfurtransferase MOCS3"/>
    <property type="match status" value="1"/>
</dbReference>
<evidence type="ECO:0000256" key="4">
    <source>
        <dbReference type="ARBA" id="ARBA00022695"/>
    </source>
</evidence>
<keyword evidence="2" id="KW-0808">Transferase</keyword>
<evidence type="ECO:0000256" key="1">
    <source>
        <dbReference type="ARBA" id="ARBA00004514"/>
    </source>
</evidence>
<name>A0A427Y4X4_9TREE</name>
<keyword evidence="11" id="KW-1185">Reference proteome</keyword>
<evidence type="ECO:0000256" key="6">
    <source>
        <dbReference type="ARBA" id="ARBA00022786"/>
    </source>
</evidence>
<evidence type="ECO:0000313" key="11">
    <source>
        <dbReference type="Proteomes" id="UP000279236"/>
    </source>
</evidence>
<sequence>MTSQPTLAASEQPPDNDDWPLSPDEYLRYGRQMIMPDWGLEGQLKLKSSRVAVVGAGGLGCPLLQYLAGAGVGSITIFDHDTVAASNLHRQVLHTTERVGMNKALSACVTLKGLNPHVELIPRAEALTPSTAIDQLSGHDIVVDCTDRPYTRYLISDATVLLAIPLVSGAAIGAAGQWAVYGQPGRACYRCLWPQPGASQRCDEAGVWGPVTGMVGCAMAAEALRVLVGSGDAPLLHILHLGGSPAVRSVKMRPPSPKCAACGPNKTIASLEDVDYAMFCGEVATDESTGTAPGGVGERIGVEELKGVLAAPTDDTVVVDTRPPVEYRICALRNTTSESSRLQPRATGLTFADIPLATILRTPEAVPSAANVIFLCRRGNDSQIAAAKLRTVRNDVRVTDVLGGLLAWTRRVDPKFPTY</sequence>
<dbReference type="Gene3D" id="3.40.250.10">
    <property type="entry name" value="Rhodanese-like domain"/>
    <property type="match status" value="1"/>
</dbReference>
<keyword evidence="3" id="KW-0819">tRNA processing</keyword>
<keyword evidence="6" id="KW-0833">Ubl conjugation pathway</keyword>
<dbReference type="CDD" id="cd00757">
    <property type="entry name" value="ThiF_MoeB_HesA_family"/>
    <property type="match status" value="1"/>
</dbReference>
<dbReference type="PANTHER" id="PTHR10953:SF102">
    <property type="entry name" value="ADENYLYLTRANSFERASE AND SULFURTRANSFERASE MOCS3"/>
    <property type="match status" value="1"/>
</dbReference>
<dbReference type="STRING" id="105984.A0A427Y4X4"/>
<organism evidence="10 11">
    <name type="scientific">Apiotrichum porosum</name>
    <dbReference type="NCBI Taxonomy" id="105984"/>
    <lineage>
        <taxon>Eukaryota</taxon>
        <taxon>Fungi</taxon>
        <taxon>Dikarya</taxon>
        <taxon>Basidiomycota</taxon>
        <taxon>Agaricomycotina</taxon>
        <taxon>Tremellomycetes</taxon>
        <taxon>Trichosporonales</taxon>
        <taxon>Trichosporonaceae</taxon>
        <taxon>Apiotrichum</taxon>
    </lineage>
</organism>
<dbReference type="AlphaFoldDB" id="A0A427Y4X4"/>
<dbReference type="RefSeq" id="XP_028478915.1">
    <property type="nucleotide sequence ID" value="XM_028619943.1"/>
</dbReference>
<dbReference type="Proteomes" id="UP000279236">
    <property type="component" value="Unassembled WGS sequence"/>
</dbReference>
<evidence type="ECO:0000256" key="3">
    <source>
        <dbReference type="ARBA" id="ARBA00022694"/>
    </source>
</evidence>
<dbReference type="InterPro" id="IPR035985">
    <property type="entry name" value="Ubiquitin-activating_enz"/>
</dbReference>
<keyword evidence="5" id="KW-0547">Nucleotide-binding</keyword>
<dbReference type="Pfam" id="PF00581">
    <property type="entry name" value="Rhodanese"/>
    <property type="match status" value="1"/>
</dbReference>
<keyword evidence="7" id="KW-0067">ATP-binding</keyword>
<dbReference type="GO" id="GO:0032447">
    <property type="term" value="P:protein urmylation"/>
    <property type="evidence" value="ECO:0007669"/>
    <property type="project" value="TreeGrafter"/>
</dbReference>
<gene>
    <name evidence="10" type="primary">UBA4</name>
    <name evidence="10" type="ORF">EHS24_004360</name>
</gene>
<dbReference type="InterPro" id="IPR045886">
    <property type="entry name" value="ThiF/MoeB/HesA"/>
</dbReference>
<evidence type="ECO:0000259" key="9">
    <source>
        <dbReference type="PROSITE" id="PS50206"/>
    </source>
</evidence>
<dbReference type="GO" id="GO:0005524">
    <property type="term" value="F:ATP binding"/>
    <property type="evidence" value="ECO:0007669"/>
    <property type="project" value="UniProtKB-KW"/>
</dbReference>
<feature type="domain" description="Rhodanese" evidence="9">
    <location>
        <begin position="312"/>
        <end position="417"/>
    </location>
</feature>
<dbReference type="GO" id="GO:0042292">
    <property type="term" value="F:URM1 activating enzyme activity"/>
    <property type="evidence" value="ECO:0007669"/>
    <property type="project" value="TreeGrafter"/>
</dbReference>
<dbReference type="InterPro" id="IPR036873">
    <property type="entry name" value="Rhodanese-like_dom_sf"/>
</dbReference>
<protein>
    <submittedName>
        <fullName evidence="10">Urmylation protein</fullName>
    </submittedName>
</protein>
<dbReference type="GeneID" id="39588903"/>
<keyword evidence="4" id="KW-0548">Nucleotidyltransferase</keyword>
<proteinExistence type="predicted"/>
<evidence type="ECO:0000256" key="8">
    <source>
        <dbReference type="SAM" id="MobiDB-lite"/>
    </source>
</evidence>
<evidence type="ECO:0000256" key="2">
    <source>
        <dbReference type="ARBA" id="ARBA00022679"/>
    </source>
</evidence>
<dbReference type="OrthoDB" id="10261062at2759"/>
<dbReference type="GO" id="GO:0005829">
    <property type="term" value="C:cytosol"/>
    <property type="evidence" value="ECO:0007669"/>
    <property type="project" value="UniProtKB-SubCell"/>
</dbReference>
<dbReference type="GO" id="GO:0004792">
    <property type="term" value="F:thiosulfate-cyanide sulfurtransferase activity"/>
    <property type="evidence" value="ECO:0007669"/>
    <property type="project" value="TreeGrafter"/>
</dbReference>
<feature type="region of interest" description="Disordered" evidence="8">
    <location>
        <begin position="1"/>
        <end position="21"/>
    </location>
</feature>
<dbReference type="GO" id="GO:0016779">
    <property type="term" value="F:nucleotidyltransferase activity"/>
    <property type="evidence" value="ECO:0007669"/>
    <property type="project" value="UniProtKB-KW"/>
</dbReference>
<dbReference type="PANTHER" id="PTHR10953">
    <property type="entry name" value="UBIQUITIN-ACTIVATING ENZYME E1"/>
    <property type="match status" value="1"/>
</dbReference>
<dbReference type="InterPro" id="IPR001763">
    <property type="entry name" value="Rhodanese-like_dom"/>
</dbReference>
<dbReference type="EMBL" id="RSCE01000002">
    <property type="protein sequence ID" value="RSH86130.1"/>
    <property type="molecule type" value="Genomic_DNA"/>
</dbReference>
<evidence type="ECO:0000256" key="5">
    <source>
        <dbReference type="ARBA" id="ARBA00022741"/>
    </source>
</evidence>
<dbReference type="InterPro" id="IPR000594">
    <property type="entry name" value="ThiF_NAD_FAD-bd"/>
</dbReference>
<dbReference type="SUPFAM" id="SSF69572">
    <property type="entry name" value="Activating enzymes of the ubiquitin-like proteins"/>
    <property type="match status" value="1"/>
</dbReference>
<dbReference type="Gene3D" id="3.40.50.720">
    <property type="entry name" value="NAD(P)-binding Rossmann-like Domain"/>
    <property type="match status" value="1"/>
</dbReference>
<evidence type="ECO:0000313" key="10">
    <source>
        <dbReference type="EMBL" id="RSH86130.1"/>
    </source>
</evidence>